<sequence length="140" mass="15998">MANLRKFFWEGLQSGMKVDYYTNRWPRVGNGKAEVIETLRVKLSGEIRLGGIFTVEIIMPDESLRGFCTLIVNGEAANDCAYLVEGNKLNINHPQSQIQIHANDKKWTWAKSSHPQGLPWMGMWPSDMKMDHEDNFGDVE</sequence>
<comment type="caution">
    <text evidence="1">The sequence shown here is derived from an EMBL/GenBank/DDBJ whole genome shotgun (WGS) entry which is preliminary data.</text>
</comment>
<reference evidence="1" key="2">
    <citation type="submission" date="2020-02" db="EMBL/GenBank/DDBJ databases">
        <title>Flavobacterium profundi sp. nov., isolated from a deep-sea seamount.</title>
        <authorList>
            <person name="Zhang D.-C."/>
        </authorList>
    </citation>
    <scope>NUCLEOTIDE SEQUENCE</scope>
    <source>
        <strain evidence="1">EC11</strain>
    </source>
</reference>
<proteinExistence type="predicted"/>
<reference evidence="1" key="1">
    <citation type="submission" date="2019-05" db="EMBL/GenBank/DDBJ databases">
        <authorList>
            <person name="Lianzixin W."/>
        </authorList>
    </citation>
    <scope>NUCLEOTIDE SEQUENCE</scope>
    <source>
        <strain evidence="1">EC11</strain>
    </source>
</reference>
<organism evidence="1 2">
    <name type="scientific">Flavobacterium jejuense</name>
    <dbReference type="NCBI Taxonomy" id="1544455"/>
    <lineage>
        <taxon>Bacteria</taxon>
        <taxon>Pseudomonadati</taxon>
        <taxon>Bacteroidota</taxon>
        <taxon>Flavobacteriia</taxon>
        <taxon>Flavobacteriales</taxon>
        <taxon>Flavobacteriaceae</taxon>
        <taxon>Flavobacterium</taxon>
    </lineage>
</organism>
<protein>
    <submittedName>
        <fullName evidence="1">Uncharacterized protein</fullName>
    </submittedName>
</protein>
<keyword evidence="2" id="KW-1185">Reference proteome</keyword>
<dbReference type="EMBL" id="VEVQ02000001">
    <property type="protein sequence ID" value="NHN24218.1"/>
    <property type="molecule type" value="Genomic_DNA"/>
</dbReference>
<name>A0ABX0IKH2_9FLAO</name>
<evidence type="ECO:0000313" key="1">
    <source>
        <dbReference type="EMBL" id="NHN24218.1"/>
    </source>
</evidence>
<evidence type="ECO:0000313" key="2">
    <source>
        <dbReference type="Proteomes" id="UP000817854"/>
    </source>
</evidence>
<dbReference type="Proteomes" id="UP000817854">
    <property type="component" value="Unassembled WGS sequence"/>
</dbReference>
<accession>A0ABX0IKH2</accession>
<gene>
    <name evidence="1" type="ORF">FIA58_000885</name>
</gene>
<dbReference type="RefSeq" id="WP_140959061.1">
    <property type="nucleotide sequence ID" value="NZ_VEVQ02000001.1"/>
</dbReference>